<comment type="caution">
    <text evidence="3">The sequence shown here is derived from an EMBL/GenBank/DDBJ whole genome shotgun (WGS) entry which is preliminary data.</text>
</comment>
<evidence type="ECO:0000256" key="1">
    <source>
        <dbReference type="ARBA" id="ARBA00007447"/>
    </source>
</evidence>
<name>A0A8X7VW05_BRACI</name>
<evidence type="ECO:0000313" key="4">
    <source>
        <dbReference type="Proteomes" id="UP000886595"/>
    </source>
</evidence>
<keyword evidence="4" id="KW-1185">Reference proteome</keyword>
<sequence length="90" mass="9792">MPNTRSGLYYTNVTIGKPPVVANLVVDVRGSALWFECDTLGYNSTTSTPVPCGSRGCEQTKDKCSTCQAYLKSELTFNNRIATLLTTMSC</sequence>
<reference evidence="3 4" key="1">
    <citation type="submission" date="2020-02" db="EMBL/GenBank/DDBJ databases">
        <authorList>
            <person name="Ma Q."/>
            <person name="Huang Y."/>
            <person name="Song X."/>
            <person name="Pei D."/>
        </authorList>
    </citation>
    <scope>NUCLEOTIDE SEQUENCE [LARGE SCALE GENOMIC DNA]</scope>
    <source>
        <strain evidence="3">Sxm20200214</strain>
        <tissue evidence="3">Leaf</tissue>
    </source>
</reference>
<dbReference type="SUPFAM" id="SSF50630">
    <property type="entry name" value="Acid proteases"/>
    <property type="match status" value="1"/>
</dbReference>
<dbReference type="OrthoDB" id="1882431at2759"/>
<gene>
    <name evidence="3" type="ORF">Bca52824_021187</name>
</gene>
<evidence type="ECO:0000259" key="2">
    <source>
        <dbReference type="PROSITE" id="PS51767"/>
    </source>
</evidence>
<dbReference type="Proteomes" id="UP000886595">
    <property type="component" value="Unassembled WGS sequence"/>
</dbReference>
<feature type="domain" description="Peptidase A1" evidence="2">
    <location>
        <begin position="9"/>
        <end position="90"/>
    </location>
</feature>
<dbReference type="Gene3D" id="2.40.70.10">
    <property type="entry name" value="Acid Proteases"/>
    <property type="match status" value="1"/>
</dbReference>
<dbReference type="PROSITE" id="PS51767">
    <property type="entry name" value="PEPTIDASE_A1"/>
    <property type="match status" value="1"/>
</dbReference>
<proteinExistence type="inferred from homology"/>
<dbReference type="InterPro" id="IPR032861">
    <property type="entry name" value="TAXi_N"/>
</dbReference>
<organism evidence="3 4">
    <name type="scientific">Brassica carinata</name>
    <name type="common">Ethiopian mustard</name>
    <name type="synonym">Abyssinian cabbage</name>
    <dbReference type="NCBI Taxonomy" id="52824"/>
    <lineage>
        <taxon>Eukaryota</taxon>
        <taxon>Viridiplantae</taxon>
        <taxon>Streptophyta</taxon>
        <taxon>Embryophyta</taxon>
        <taxon>Tracheophyta</taxon>
        <taxon>Spermatophyta</taxon>
        <taxon>Magnoliopsida</taxon>
        <taxon>eudicotyledons</taxon>
        <taxon>Gunneridae</taxon>
        <taxon>Pentapetalae</taxon>
        <taxon>rosids</taxon>
        <taxon>malvids</taxon>
        <taxon>Brassicales</taxon>
        <taxon>Brassicaceae</taxon>
        <taxon>Brassiceae</taxon>
        <taxon>Brassica</taxon>
    </lineage>
</organism>
<dbReference type="Pfam" id="PF14543">
    <property type="entry name" value="TAXi_N"/>
    <property type="match status" value="1"/>
</dbReference>
<accession>A0A8X7VW05</accession>
<evidence type="ECO:0000313" key="3">
    <source>
        <dbReference type="EMBL" id="KAG2318065.1"/>
    </source>
</evidence>
<dbReference type="InterPro" id="IPR021109">
    <property type="entry name" value="Peptidase_aspartic_dom_sf"/>
</dbReference>
<protein>
    <recommendedName>
        <fullName evidence="2">Peptidase A1 domain-containing protein</fullName>
    </recommendedName>
</protein>
<comment type="similarity">
    <text evidence="1">Belongs to the peptidase A1 family.</text>
</comment>
<dbReference type="EMBL" id="JAAMPC010000004">
    <property type="protein sequence ID" value="KAG2318065.1"/>
    <property type="molecule type" value="Genomic_DNA"/>
</dbReference>
<dbReference type="InterPro" id="IPR033121">
    <property type="entry name" value="PEPTIDASE_A1"/>
</dbReference>
<dbReference type="AlphaFoldDB" id="A0A8X7VW05"/>